<accession>A0A923S0S6</accession>
<name>A0A923S0S6_9BURK</name>
<dbReference type="Proteomes" id="UP000596827">
    <property type="component" value="Unassembled WGS sequence"/>
</dbReference>
<evidence type="ECO:0000313" key="2">
    <source>
        <dbReference type="Proteomes" id="UP000596827"/>
    </source>
</evidence>
<dbReference type="EMBL" id="JACORU010000001">
    <property type="protein sequence ID" value="MBC5763565.1"/>
    <property type="molecule type" value="Genomic_DNA"/>
</dbReference>
<sequence length="369" mass="40143">MNVGISVFASPGSNVWSSGVNQNIAFLVHLLRHSPGVGGIYLVNGGDGDALPEGMADALPGVPLVRPADVTHKVDVVIEMGAQLPLEWMKHVRALGAKLVLFVVGHTYAMAAENPLFGRTGGLTFTGAPWHEVWTLPQYMDSCAPMLRTLARVPVHAVPHIWSPAFLERSIAAGGQAFGFDLGSRSPRAGWRVGIFEPNISVVKNGMVPMLACEQAYRTNRGAIDTMMVMNSLHMKEHPSFNTLAAGLDLVKDGRASFEPRVAFAECMGRFRLDAVVSHQWENAQNYLYYDALHGGYPLVHNSPFLRDAGAGLFYDGFDALGAARALLGARDEEPGYWREYRTASRAFLATLAPDRAENVAAFRRRLAA</sequence>
<keyword evidence="2" id="KW-1185">Reference proteome</keyword>
<comment type="caution">
    <text evidence="1">The sequence shown here is derived from an EMBL/GenBank/DDBJ whole genome shotgun (WGS) entry which is preliminary data.</text>
</comment>
<protein>
    <submittedName>
        <fullName evidence="1">DUF2827 domain-containing protein</fullName>
    </submittedName>
</protein>
<gene>
    <name evidence="1" type="ORF">H8R02_03840</name>
</gene>
<reference evidence="1" key="1">
    <citation type="submission" date="2020-08" db="EMBL/GenBank/DDBJ databases">
        <title>Ramlibacter sp. GTP1 16S ribosomal RNA gene genome sequencing and assembly.</title>
        <authorList>
            <person name="Kang M."/>
        </authorList>
    </citation>
    <scope>NUCLEOTIDE SEQUENCE</scope>
    <source>
        <strain evidence="1">GTP1</strain>
    </source>
</reference>
<dbReference type="AlphaFoldDB" id="A0A923S0S6"/>
<proteinExistence type="predicted"/>
<evidence type="ECO:0000313" key="1">
    <source>
        <dbReference type="EMBL" id="MBC5763565.1"/>
    </source>
</evidence>
<dbReference type="InterPro" id="IPR021234">
    <property type="entry name" value="DUF2827"/>
</dbReference>
<organism evidence="1 2">
    <name type="scientific">Ramlibacter albus</name>
    <dbReference type="NCBI Taxonomy" id="2079448"/>
    <lineage>
        <taxon>Bacteria</taxon>
        <taxon>Pseudomonadati</taxon>
        <taxon>Pseudomonadota</taxon>
        <taxon>Betaproteobacteria</taxon>
        <taxon>Burkholderiales</taxon>
        <taxon>Comamonadaceae</taxon>
        <taxon>Ramlibacter</taxon>
    </lineage>
</organism>
<dbReference type="RefSeq" id="WP_187080007.1">
    <property type="nucleotide sequence ID" value="NZ_JACORU010000001.1"/>
</dbReference>
<dbReference type="Pfam" id="PF10933">
    <property type="entry name" value="DUF2827"/>
    <property type="match status" value="1"/>
</dbReference>